<feature type="compositionally biased region" description="Basic and acidic residues" evidence="1">
    <location>
        <begin position="811"/>
        <end position="826"/>
    </location>
</feature>
<feature type="compositionally biased region" description="Basic and acidic residues" evidence="1">
    <location>
        <begin position="200"/>
        <end position="214"/>
    </location>
</feature>
<dbReference type="Gene3D" id="1.25.40.10">
    <property type="entry name" value="Tetratricopeptide repeat domain"/>
    <property type="match status" value="2"/>
</dbReference>
<name>A0A2T4CJI7_TRILO</name>
<reference evidence="4 5" key="1">
    <citation type="submission" date="2016-07" db="EMBL/GenBank/DDBJ databases">
        <title>Multiple horizontal gene transfer events from other fungi enriched the ability of initially mycotrophic Trichoderma (Ascomycota) to feed on dead plant biomass.</title>
        <authorList>
            <consortium name="DOE Joint Genome Institute"/>
            <person name="Aerts A."/>
            <person name="Atanasova L."/>
            <person name="Chenthamara K."/>
            <person name="Zhang J."/>
            <person name="Grujic M."/>
            <person name="Henrissat B."/>
            <person name="Kuo A."/>
            <person name="Salamov A."/>
            <person name="Lipzen A."/>
            <person name="Labutti K."/>
            <person name="Barry K."/>
            <person name="Miao Y."/>
            <person name="Rahimi M.J."/>
            <person name="Shen Q."/>
            <person name="Grigoriev I.V."/>
            <person name="Kubicek C.P."/>
            <person name="Druzhinina I.S."/>
        </authorList>
    </citation>
    <scope>NUCLEOTIDE SEQUENCE [LARGE SCALE GENOMIC DNA]</scope>
    <source>
        <strain evidence="4 5">ATCC 18648</strain>
    </source>
</reference>
<accession>A0A2T4CJI7</accession>
<dbReference type="OrthoDB" id="626167at2759"/>
<evidence type="ECO:0000259" key="2">
    <source>
        <dbReference type="SMART" id="SM00355"/>
    </source>
</evidence>
<feature type="region of interest" description="Disordered" evidence="1">
    <location>
        <begin position="388"/>
        <end position="436"/>
    </location>
</feature>
<dbReference type="GO" id="GO:0043531">
    <property type="term" value="F:ADP binding"/>
    <property type="evidence" value="ECO:0007669"/>
    <property type="project" value="InterPro"/>
</dbReference>
<dbReference type="Gene3D" id="3.40.50.300">
    <property type="entry name" value="P-loop containing nucleotide triphosphate hydrolases"/>
    <property type="match status" value="1"/>
</dbReference>
<dbReference type="SMART" id="SM00382">
    <property type="entry name" value="AAA"/>
    <property type="match status" value="1"/>
</dbReference>
<protein>
    <recommendedName>
        <fullName evidence="6">AAA+ ATPase domain-containing protein</fullName>
    </recommendedName>
</protein>
<dbReference type="SMART" id="SM00355">
    <property type="entry name" value="ZnF_C2H2"/>
    <property type="match status" value="2"/>
</dbReference>
<dbReference type="PANTHER" id="PTHR46082">
    <property type="entry name" value="ATP/GTP-BINDING PROTEIN-RELATED"/>
    <property type="match status" value="1"/>
</dbReference>
<evidence type="ECO:0000256" key="1">
    <source>
        <dbReference type="SAM" id="MobiDB-lite"/>
    </source>
</evidence>
<feature type="domain" description="C2H2-type" evidence="2">
    <location>
        <begin position="266"/>
        <end position="294"/>
    </location>
</feature>
<dbReference type="STRING" id="983965.A0A2T4CJI7"/>
<dbReference type="InterPro" id="IPR002182">
    <property type="entry name" value="NB-ARC"/>
</dbReference>
<dbReference type="InterPro" id="IPR011990">
    <property type="entry name" value="TPR-like_helical_dom_sf"/>
</dbReference>
<feature type="compositionally biased region" description="Polar residues" evidence="1">
    <location>
        <begin position="186"/>
        <end position="199"/>
    </location>
</feature>
<feature type="domain" description="C2H2-type" evidence="2">
    <location>
        <begin position="308"/>
        <end position="334"/>
    </location>
</feature>
<feature type="region of interest" description="Disordered" evidence="1">
    <location>
        <begin position="181"/>
        <end position="218"/>
    </location>
</feature>
<keyword evidence="5" id="KW-1185">Reference proteome</keyword>
<feature type="region of interest" description="Disordered" evidence="1">
    <location>
        <begin position="474"/>
        <end position="517"/>
    </location>
</feature>
<dbReference type="InterPro" id="IPR003593">
    <property type="entry name" value="AAA+_ATPase"/>
</dbReference>
<dbReference type="InterPro" id="IPR053137">
    <property type="entry name" value="NLR-like"/>
</dbReference>
<dbReference type="SUPFAM" id="SSF48452">
    <property type="entry name" value="TPR-like"/>
    <property type="match status" value="3"/>
</dbReference>
<organism evidence="4 5">
    <name type="scientific">Trichoderma longibrachiatum ATCC 18648</name>
    <dbReference type="NCBI Taxonomy" id="983965"/>
    <lineage>
        <taxon>Eukaryota</taxon>
        <taxon>Fungi</taxon>
        <taxon>Dikarya</taxon>
        <taxon>Ascomycota</taxon>
        <taxon>Pezizomycotina</taxon>
        <taxon>Sordariomycetes</taxon>
        <taxon>Hypocreomycetidae</taxon>
        <taxon>Hypocreales</taxon>
        <taxon>Hypocreaceae</taxon>
        <taxon>Trichoderma</taxon>
    </lineage>
</organism>
<feature type="region of interest" description="Disordered" evidence="1">
    <location>
        <begin position="566"/>
        <end position="597"/>
    </location>
</feature>
<dbReference type="InterPro" id="IPR027417">
    <property type="entry name" value="P-loop_NTPase"/>
</dbReference>
<gene>
    <name evidence="4" type="ORF">M440DRAFT_1396881</name>
</gene>
<dbReference type="PANTHER" id="PTHR46082:SF6">
    <property type="entry name" value="AAA+ ATPASE DOMAIN-CONTAINING PROTEIN-RELATED"/>
    <property type="match status" value="1"/>
</dbReference>
<dbReference type="Pfam" id="PF00931">
    <property type="entry name" value="NB-ARC"/>
    <property type="match status" value="1"/>
</dbReference>
<dbReference type="Pfam" id="PF13374">
    <property type="entry name" value="TPR_10"/>
    <property type="match status" value="2"/>
</dbReference>
<evidence type="ECO:0000259" key="3">
    <source>
        <dbReference type="SMART" id="SM00382"/>
    </source>
</evidence>
<dbReference type="CDD" id="cd00009">
    <property type="entry name" value="AAA"/>
    <property type="match status" value="1"/>
</dbReference>
<evidence type="ECO:0000313" key="4">
    <source>
        <dbReference type="EMBL" id="PTB81704.1"/>
    </source>
</evidence>
<feature type="domain" description="AAA+ ATPase" evidence="3">
    <location>
        <begin position="628"/>
        <end position="770"/>
    </location>
</feature>
<evidence type="ECO:0008006" key="6">
    <source>
        <dbReference type="Google" id="ProtNLM"/>
    </source>
</evidence>
<evidence type="ECO:0000313" key="5">
    <source>
        <dbReference type="Proteomes" id="UP000240760"/>
    </source>
</evidence>
<dbReference type="EMBL" id="KZ679126">
    <property type="protein sequence ID" value="PTB81704.1"/>
    <property type="molecule type" value="Genomic_DNA"/>
</dbReference>
<sequence>MDDGCTDSSEPIFELASECEQLFAQHVSRLKDETDANAAKAVGEFQQRFSAWAAFLGVFAAPELSLDRKLQRHAEVLDLVLRLLDVMKRNLTYLFEAPDFSTKNDIEPTTSAPASPSRYRLRISVESLRGIEGAIERLHHLGGTIRSSSEASQAVKIVREPAPPPARAVQRQRIPPIVRSHLGARSHQSMESKPTSLDSQEFKRRFSQKKDGSVKSKTRSILATQMAYPPQSESSLMCDWCFSPLSEDELRGENWRKHVNADFKPFVCISENCSDPLTRFATSRAWFSHMLETHGQHWHRQVHLPLWYICPLCNTQDTTYSRATDLTEHLLELHGDVFTEQQVQIIVHQSRLRAPRSQDTCPLCCLSMTDGQESGEGDQFVKKAIPDLSAQDDQVGESHKRIKTESGAKRPEQHNDPNFESTERTAPGAQALSSQHRPPLHFEAIAKHVASHLQSIMLLTLRMMVLEFAPKLSANDESLSGGTDDGLSRFGSTRQASQHEIPGVEAMKTPRTQDDSSVDINEPFLEESIPDCEHEVDWQDVMLSDEPSPEADLFLQQVIVSGAFQTKDRVPTPDDAAVNSSQSQRHHPEGGRDHPQRGVIISLPFRRDPSFTGHRSLLHNLVQRCSAQPSPIALVGEAGIGKTHLAIELAHRIVLSADASISWIQANTQSSIEEGFGIVSNLQRWQLNQVFQKMSDMRNGRWLIILDDVNENTLRLLLHSSNLLQSQIGTILVTTRHRKVGQRIAGSRHNVIEMDSMAVFDAVALLGQKLGRSENNSWRGPRSTSDLVKSLGLSPLAICRAASYIQVMPTPEERNRENSDGNNEKNEGDEEEDEGEALYIGHDAEYPGIEAELQRLPIDLATPGVGQWRERREKEEEKQKKARYIMARKFRKLLNSEQERTKLLEFEPPSSDGSGETLDSILTIWQTSFKAVRSERSSAADLLAQMSFFDRRGIPKWLLEPPRPTEQHDISSDIATLLDHCLISSNGTRDIFSMHGLMQLAVKRSINHSTRHTYEHLIIKRLEEEFPRDVYADWTTCEELFAHVQVAANRQPTGDYLLRYWTSLLYHAARFARAQSRYDVALKMAGRASRAQGDLRRVYMRVPRASSLIALIRMDQGLYNEAEDLLTHVADVCKEDSDVIDDTRRTTSMHNLACIYKLKGRWQEAEALLAEATDHRRETLGEDHPRTLSSMANLASTRKAQGHYHQAQSLLRRVFVAYTAKLGPDHPRALAIMNDLGSIYRLLGRLDGAEGYQKQAYESRKMIFGADHPDTLASMSGLASTYRLQGRLDEAEDLQEQTLEGRKRVLGSDHPSTLASMNNLALILNDQGKHNEASKLQSQLVDACKEKLGPEHPHTLTAMNNLAMIWRNKAQHGVTRWTMRDCVEARRRVLGPEHPYTVSSARILERWESEDDEMTDT</sequence>
<feature type="compositionally biased region" description="Basic and acidic residues" evidence="1">
    <location>
        <begin position="586"/>
        <end position="596"/>
    </location>
</feature>
<proteinExistence type="predicted"/>
<dbReference type="Pfam" id="PF13424">
    <property type="entry name" value="TPR_12"/>
    <property type="match status" value="2"/>
</dbReference>
<dbReference type="SUPFAM" id="SSF52540">
    <property type="entry name" value="P-loop containing nucleoside triphosphate hydrolases"/>
    <property type="match status" value="1"/>
</dbReference>
<feature type="region of interest" description="Disordered" evidence="1">
    <location>
        <begin position="808"/>
        <end position="835"/>
    </location>
</feature>
<feature type="compositionally biased region" description="Basic and acidic residues" evidence="1">
    <location>
        <begin position="396"/>
        <end position="423"/>
    </location>
</feature>
<dbReference type="InterPro" id="IPR013087">
    <property type="entry name" value="Znf_C2H2_type"/>
</dbReference>
<dbReference type="Proteomes" id="UP000240760">
    <property type="component" value="Unassembled WGS sequence"/>
</dbReference>